<dbReference type="OrthoDB" id="10615774at2759"/>
<dbReference type="Proteomes" id="UP000077266">
    <property type="component" value="Unassembled WGS sequence"/>
</dbReference>
<accession>A0A165EVW7</accession>
<name>A0A165EVW7_EXIGL</name>
<dbReference type="EMBL" id="KV426115">
    <property type="protein sequence ID" value="KZV87805.1"/>
    <property type="molecule type" value="Genomic_DNA"/>
</dbReference>
<sequence length="135" mass="15006">MMTSVSGIFQLDLRPGIAASMPSLQILRLATSSAPMFPGHPRANSASALIVSAHDIALFLRWHVQFDAPRLTQLVLKGVDVYEPPGSVERVELEALAEEILVLERHVPPLPQVVRRFAGSFNFRSTSWIFDELEE</sequence>
<protein>
    <submittedName>
        <fullName evidence="1">Uncharacterized protein</fullName>
    </submittedName>
</protein>
<evidence type="ECO:0000313" key="1">
    <source>
        <dbReference type="EMBL" id="KZV87805.1"/>
    </source>
</evidence>
<organism evidence="1 2">
    <name type="scientific">Exidia glandulosa HHB12029</name>
    <dbReference type="NCBI Taxonomy" id="1314781"/>
    <lineage>
        <taxon>Eukaryota</taxon>
        <taxon>Fungi</taxon>
        <taxon>Dikarya</taxon>
        <taxon>Basidiomycota</taxon>
        <taxon>Agaricomycotina</taxon>
        <taxon>Agaricomycetes</taxon>
        <taxon>Auriculariales</taxon>
        <taxon>Exidiaceae</taxon>
        <taxon>Exidia</taxon>
    </lineage>
</organism>
<dbReference type="AlphaFoldDB" id="A0A165EVW7"/>
<gene>
    <name evidence="1" type="ORF">EXIGLDRAFT_723342</name>
</gene>
<dbReference type="InParanoid" id="A0A165EVW7"/>
<keyword evidence="2" id="KW-1185">Reference proteome</keyword>
<proteinExistence type="predicted"/>
<evidence type="ECO:0000313" key="2">
    <source>
        <dbReference type="Proteomes" id="UP000077266"/>
    </source>
</evidence>
<reference evidence="1 2" key="1">
    <citation type="journal article" date="2016" name="Mol. Biol. Evol.">
        <title>Comparative Genomics of Early-Diverging Mushroom-Forming Fungi Provides Insights into the Origins of Lignocellulose Decay Capabilities.</title>
        <authorList>
            <person name="Nagy L.G."/>
            <person name="Riley R."/>
            <person name="Tritt A."/>
            <person name="Adam C."/>
            <person name="Daum C."/>
            <person name="Floudas D."/>
            <person name="Sun H."/>
            <person name="Yadav J.S."/>
            <person name="Pangilinan J."/>
            <person name="Larsson K.H."/>
            <person name="Matsuura K."/>
            <person name="Barry K."/>
            <person name="Labutti K."/>
            <person name="Kuo R."/>
            <person name="Ohm R.A."/>
            <person name="Bhattacharya S.S."/>
            <person name="Shirouzu T."/>
            <person name="Yoshinaga Y."/>
            <person name="Martin F.M."/>
            <person name="Grigoriev I.V."/>
            <person name="Hibbett D.S."/>
        </authorList>
    </citation>
    <scope>NUCLEOTIDE SEQUENCE [LARGE SCALE GENOMIC DNA]</scope>
    <source>
        <strain evidence="1 2">HHB12029</strain>
    </source>
</reference>